<organism evidence="1 2">
    <name type="scientific">Wenjunlia tyrosinilytica</name>
    <dbReference type="NCBI Taxonomy" id="1544741"/>
    <lineage>
        <taxon>Bacteria</taxon>
        <taxon>Bacillati</taxon>
        <taxon>Actinomycetota</taxon>
        <taxon>Actinomycetes</taxon>
        <taxon>Kitasatosporales</taxon>
        <taxon>Streptomycetaceae</taxon>
        <taxon>Wenjunlia</taxon>
    </lineage>
</organism>
<accession>A0A918DWF1</accession>
<reference evidence="1" key="2">
    <citation type="submission" date="2020-09" db="EMBL/GenBank/DDBJ databases">
        <authorList>
            <person name="Sun Q."/>
            <person name="Zhou Y."/>
        </authorList>
    </citation>
    <scope>NUCLEOTIDE SEQUENCE</scope>
    <source>
        <strain evidence="1">CGMCC 4.7201</strain>
    </source>
</reference>
<name>A0A918DWF1_9ACTN</name>
<comment type="caution">
    <text evidence="1">The sequence shown here is derived from an EMBL/GenBank/DDBJ whole genome shotgun (WGS) entry which is preliminary data.</text>
</comment>
<proteinExistence type="predicted"/>
<keyword evidence="2" id="KW-1185">Reference proteome</keyword>
<dbReference type="EMBL" id="BMMS01000006">
    <property type="protein sequence ID" value="GGO84759.1"/>
    <property type="molecule type" value="Genomic_DNA"/>
</dbReference>
<protein>
    <submittedName>
        <fullName evidence="1">Uncharacterized protein</fullName>
    </submittedName>
</protein>
<evidence type="ECO:0000313" key="2">
    <source>
        <dbReference type="Proteomes" id="UP000641932"/>
    </source>
</evidence>
<evidence type="ECO:0000313" key="1">
    <source>
        <dbReference type="EMBL" id="GGO84759.1"/>
    </source>
</evidence>
<sequence length="60" mass="6688">MAQTRVVVVSAEITAHAEITAESLPRDMVLLLMSGDTGAQRYGARGRRAFRRGQWSRTVR</sequence>
<dbReference type="Proteomes" id="UP000641932">
    <property type="component" value="Unassembled WGS sequence"/>
</dbReference>
<gene>
    <name evidence="1" type="ORF">GCM10012280_16970</name>
</gene>
<dbReference type="AlphaFoldDB" id="A0A918DWF1"/>
<reference evidence="1" key="1">
    <citation type="journal article" date="2014" name="Int. J. Syst. Evol. Microbiol.">
        <title>Complete genome sequence of Corynebacterium casei LMG S-19264T (=DSM 44701T), isolated from a smear-ripened cheese.</title>
        <authorList>
            <consortium name="US DOE Joint Genome Institute (JGI-PGF)"/>
            <person name="Walter F."/>
            <person name="Albersmeier A."/>
            <person name="Kalinowski J."/>
            <person name="Ruckert C."/>
        </authorList>
    </citation>
    <scope>NUCLEOTIDE SEQUENCE</scope>
    <source>
        <strain evidence="1">CGMCC 4.7201</strain>
    </source>
</reference>